<comment type="caution">
    <text evidence="2">The sequence shown here is derived from an EMBL/GenBank/DDBJ whole genome shotgun (WGS) entry which is preliminary data.</text>
</comment>
<name>A0ABT2BTA4_9BURK</name>
<feature type="transmembrane region" description="Helical" evidence="1">
    <location>
        <begin position="102"/>
        <end position="123"/>
    </location>
</feature>
<feature type="transmembrane region" description="Helical" evidence="1">
    <location>
        <begin position="24"/>
        <end position="48"/>
    </location>
</feature>
<evidence type="ECO:0000313" key="3">
    <source>
        <dbReference type="Proteomes" id="UP001165263"/>
    </source>
</evidence>
<feature type="transmembrane region" description="Helical" evidence="1">
    <location>
        <begin position="221"/>
        <end position="241"/>
    </location>
</feature>
<evidence type="ECO:0000256" key="1">
    <source>
        <dbReference type="SAM" id="Phobius"/>
    </source>
</evidence>
<dbReference type="InterPro" id="IPR010699">
    <property type="entry name" value="DUF1275"/>
</dbReference>
<dbReference type="Pfam" id="PF06912">
    <property type="entry name" value="DUF1275"/>
    <property type="match status" value="1"/>
</dbReference>
<dbReference type="PANTHER" id="PTHR37314">
    <property type="entry name" value="SLR0142 PROTEIN"/>
    <property type="match status" value="1"/>
</dbReference>
<dbReference type="PANTHER" id="PTHR37314:SF4">
    <property type="entry name" value="UPF0700 TRANSMEMBRANE PROTEIN YOAK"/>
    <property type="match status" value="1"/>
</dbReference>
<dbReference type="Proteomes" id="UP001165263">
    <property type="component" value="Unassembled WGS sequence"/>
</dbReference>
<gene>
    <name evidence="2" type="ORF">NX786_03310</name>
</gene>
<organism evidence="2 3">
    <name type="scientific">Telluria mixta</name>
    <dbReference type="NCBI Taxonomy" id="34071"/>
    <lineage>
        <taxon>Bacteria</taxon>
        <taxon>Pseudomonadati</taxon>
        <taxon>Pseudomonadota</taxon>
        <taxon>Betaproteobacteria</taxon>
        <taxon>Burkholderiales</taxon>
        <taxon>Oxalobacteraceae</taxon>
        <taxon>Telluria group</taxon>
        <taxon>Telluria</taxon>
    </lineage>
</organism>
<proteinExistence type="predicted"/>
<evidence type="ECO:0000313" key="2">
    <source>
        <dbReference type="EMBL" id="MCS0628358.1"/>
    </source>
</evidence>
<feature type="transmembrane region" description="Helical" evidence="1">
    <location>
        <begin position="68"/>
        <end position="90"/>
    </location>
</feature>
<protein>
    <submittedName>
        <fullName evidence="2">DUF1275 domain-containing protein</fullName>
    </submittedName>
</protein>
<feature type="transmembrane region" description="Helical" evidence="1">
    <location>
        <begin position="196"/>
        <end position="215"/>
    </location>
</feature>
<keyword evidence="1" id="KW-0812">Transmembrane</keyword>
<accession>A0ABT2BTA4</accession>
<keyword evidence="3" id="KW-1185">Reference proteome</keyword>
<sequence length="251" mass="26280">MQRSVDYVRTLTAQARSARANRHLGYALAGVAGAMNAGGFLAVHQYTSHMTGIVSSAADNLALGAGDLVLDALGAIVCFLLGAATTALLVNYGRRRALASEYALPLLCEALLLLAFGVLGAQLSSMQGLFVPATVMLLCFTMGLQNALVTKLSHAEIRTTHMTGIVTDIGIELGKLLYWNADEAARPRVAANHERLAVLCGLLGSFFCGGVAGALGFKILGYVATVPLALLLCGLAIVPALDDLRARARKR</sequence>
<keyword evidence="1" id="KW-1133">Transmembrane helix</keyword>
<dbReference type="EMBL" id="JANUHC010000001">
    <property type="protein sequence ID" value="MCS0628358.1"/>
    <property type="molecule type" value="Genomic_DNA"/>
</dbReference>
<keyword evidence="1" id="KW-0472">Membrane</keyword>
<dbReference type="RefSeq" id="WP_259447592.1">
    <property type="nucleotide sequence ID" value="NZ_CP119520.1"/>
</dbReference>
<feature type="transmembrane region" description="Helical" evidence="1">
    <location>
        <begin position="129"/>
        <end position="149"/>
    </location>
</feature>
<reference evidence="2" key="1">
    <citation type="submission" date="2022-08" db="EMBL/GenBank/DDBJ databases">
        <title>Reclassification of Massilia species as members of the genera Telluria, Duganella, Pseudoduganella, Mokoshia gen. nov. and Zemynaea gen. nov. using orthogonal and non-orthogonal genome-based approaches.</title>
        <authorList>
            <person name="Bowman J.P."/>
        </authorList>
    </citation>
    <scope>NUCLEOTIDE SEQUENCE</scope>
    <source>
        <strain evidence="2">LMG 11547</strain>
    </source>
</reference>